<accession>A0AC61QVX2</accession>
<comment type="caution">
    <text evidence="1">The sequence shown here is derived from an EMBL/GenBank/DDBJ whole genome shotgun (WGS) entry which is preliminary data.</text>
</comment>
<reference evidence="1" key="1">
    <citation type="submission" date="2019-04" db="EMBL/GenBank/DDBJ databases">
        <title>Microbes associate with the intestines of laboratory mice.</title>
        <authorList>
            <person name="Navarre W."/>
            <person name="Wong E."/>
            <person name="Huang K."/>
            <person name="Tropini C."/>
            <person name="Ng K."/>
            <person name="Yu B."/>
        </authorList>
    </citation>
    <scope>NUCLEOTIDE SEQUENCE</scope>
    <source>
        <strain evidence="1">NM72_1-8</strain>
    </source>
</reference>
<dbReference type="Proteomes" id="UP000307720">
    <property type="component" value="Unassembled WGS sequence"/>
</dbReference>
<keyword evidence="2" id="KW-1185">Reference proteome</keyword>
<dbReference type="EMBL" id="SRZB01000083">
    <property type="protein sequence ID" value="TGX96151.1"/>
    <property type="molecule type" value="Genomic_DNA"/>
</dbReference>
<sequence length="230" mass="24804">MKFRLVGTTVPAVEVFYDQAGEEMITQSGGMSWMSDGIDMTSDTNGGVMAGLGRMFAGESMFMARYRALRPGATIAFASKVPGSIVPVKMKDHPRGLICQKGSFLCSQSTVNLEVTFSRKFSSGLFGGEGFILQKLTGTGTAFLEVDGDVVEKELKPGEVIKVDTGNVVAFQEGMSYEIETVSGFKNILFGGEGLFLTRITGPGKVILQTQNIKDFAGVLSRYMPSRNNM</sequence>
<gene>
    <name evidence="1" type="ORF">E5357_17170</name>
</gene>
<protein>
    <submittedName>
        <fullName evidence="1">TIGR00266 family protein</fullName>
    </submittedName>
</protein>
<proteinExistence type="predicted"/>
<organism evidence="1 2">
    <name type="scientific">Hominisplanchenecus murintestinalis</name>
    <dbReference type="NCBI Taxonomy" id="2941517"/>
    <lineage>
        <taxon>Bacteria</taxon>
        <taxon>Bacillati</taxon>
        <taxon>Bacillota</taxon>
        <taxon>Clostridia</taxon>
        <taxon>Lachnospirales</taxon>
        <taxon>Lachnospiraceae</taxon>
        <taxon>Hominisplanchenecus</taxon>
    </lineage>
</organism>
<evidence type="ECO:0000313" key="2">
    <source>
        <dbReference type="Proteomes" id="UP000307720"/>
    </source>
</evidence>
<evidence type="ECO:0000313" key="1">
    <source>
        <dbReference type="EMBL" id="TGX96151.1"/>
    </source>
</evidence>
<name>A0AC61QVX2_9FIRM</name>